<gene>
    <name evidence="3" type="ORF">H0185_16125</name>
</gene>
<feature type="domain" description="DUF1835" evidence="1">
    <location>
        <begin position="72"/>
        <end position="193"/>
    </location>
</feature>
<dbReference type="RefSeq" id="WP_221874540.1">
    <property type="nucleotide sequence ID" value="NZ_JACWFH010000021.1"/>
</dbReference>
<dbReference type="Proteomes" id="UP000769780">
    <property type="component" value="Unassembled WGS sequence"/>
</dbReference>
<protein>
    <submittedName>
        <fullName evidence="3">DUF1835 domain-containing protein</fullName>
    </submittedName>
</protein>
<evidence type="ECO:0000313" key="3">
    <source>
        <dbReference type="EMBL" id="MBY0098327.1"/>
    </source>
</evidence>
<name>A0ABS7K7S5_9BACI</name>
<reference evidence="3 4" key="1">
    <citation type="submission" date="2020-07" db="EMBL/GenBank/DDBJ databases">
        <title>Fungal Genomes of the International Space Station.</title>
        <authorList>
            <person name="Seuylemezian A."/>
            <person name="Singh N.K."/>
            <person name="Wood J."/>
            <person name="Venkateswaran K."/>
        </authorList>
    </citation>
    <scope>NUCLEOTIDE SEQUENCE [LARGE SCALE GENOMIC DNA]</scope>
    <source>
        <strain evidence="3 4">PL-B2</strain>
    </source>
</reference>
<dbReference type="Pfam" id="PF08874">
    <property type="entry name" value="DUF1835"/>
    <property type="match status" value="1"/>
</dbReference>
<evidence type="ECO:0000259" key="2">
    <source>
        <dbReference type="Pfam" id="PF12395"/>
    </source>
</evidence>
<organism evidence="3 4">
    <name type="scientific">Mesobacillus maritimus</name>
    <dbReference type="NCBI Taxonomy" id="1643336"/>
    <lineage>
        <taxon>Bacteria</taxon>
        <taxon>Bacillati</taxon>
        <taxon>Bacillota</taxon>
        <taxon>Bacilli</taxon>
        <taxon>Bacillales</taxon>
        <taxon>Bacillaceae</taxon>
        <taxon>Mesobacillus</taxon>
    </lineage>
</organism>
<dbReference type="InterPro" id="IPR022123">
    <property type="entry name" value="DUF3658"/>
</dbReference>
<dbReference type="InterPro" id="IPR014973">
    <property type="entry name" value="DUF1835"/>
</dbReference>
<dbReference type="EMBL" id="JACWFH010000021">
    <property type="protein sequence ID" value="MBY0098327.1"/>
    <property type="molecule type" value="Genomic_DNA"/>
</dbReference>
<feature type="domain" description="DUF3658" evidence="2">
    <location>
        <begin position="229"/>
        <end position="344"/>
    </location>
</feature>
<proteinExistence type="predicted"/>
<evidence type="ECO:0000259" key="1">
    <source>
        <dbReference type="Pfam" id="PF08874"/>
    </source>
</evidence>
<comment type="caution">
    <text evidence="3">The sequence shown here is derived from an EMBL/GenBank/DDBJ whole genome shotgun (WGS) entry which is preliminary data.</text>
</comment>
<evidence type="ECO:0000313" key="4">
    <source>
        <dbReference type="Proteomes" id="UP000769780"/>
    </source>
</evidence>
<accession>A0ABS7K7S5</accession>
<sequence>MEIEEMRKKIQELNDGEAKSLLFQIFLRMNLLKETEYSREQFLHDVENIYKTIDHVANKKSELKKEESFKRVHILFGASPAGSLKVALKKMRTKEEKVLSFWDMFSIGPVWKLHETPGEESRFDWIKTVMNAELEEFQDYKQQFQNTVHQIMSIPEDVPIILWVAENAHEQTGLRYVLHLLKNKPNEIQVLNTTELYAEHFHQPDIIYTVLHTGEIPPEKLQVIYAQSKSNSLLSQQERENLEQEWLSLAENKKTLRIWRDGRIKCVDVDYFDQFIITKAKELQIKRQHKGEADEFMKSARIIGEVLGYLEQYVGDSFLEYRLRKLIEKDIFEVEGSLKAMRFYSVRLKR</sequence>
<dbReference type="Pfam" id="PF12395">
    <property type="entry name" value="DUF3658"/>
    <property type="match status" value="1"/>
</dbReference>
<keyword evidence="4" id="KW-1185">Reference proteome</keyword>